<reference evidence="1" key="1">
    <citation type="submission" date="2014-09" db="EMBL/GenBank/DDBJ databases">
        <authorList>
            <person name="Magalhaes I.L.F."/>
            <person name="Oliveira U."/>
            <person name="Santos F.R."/>
            <person name="Vidigal T.H.D.A."/>
            <person name="Brescovit A.D."/>
            <person name="Santos A.J."/>
        </authorList>
    </citation>
    <scope>NUCLEOTIDE SEQUENCE</scope>
    <source>
        <tissue evidence="1">Shoot tissue taken approximately 20 cm above the soil surface</tissue>
    </source>
</reference>
<sequence length="90" mass="10450">MWIRLRLHAVFVPGRADALDNLCGGDAHPAWWCSSRWRGAAPVWRCSSSRYGEAAPHWQCSIRFFLDASMWVRTVRSMHRRLLSCRPLPL</sequence>
<name>A0A0A8Z734_ARUDO</name>
<accession>A0A0A8Z734</accession>
<evidence type="ECO:0000313" key="1">
    <source>
        <dbReference type="EMBL" id="JAD35219.1"/>
    </source>
</evidence>
<reference evidence="1" key="2">
    <citation type="journal article" date="2015" name="Data Brief">
        <title>Shoot transcriptome of the giant reed, Arundo donax.</title>
        <authorList>
            <person name="Barrero R.A."/>
            <person name="Guerrero F.D."/>
            <person name="Moolhuijzen P."/>
            <person name="Goolsby J.A."/>
            <person name="Tidwell J."/>
            <person name="Bellgard S.E."/>
            <person name="Bellgard M.I."/>
        </authorList>
    </citation>
    <scope>NUCLEOTIDE SEQUENCE</scope>
    <source>
        <tissue evidence="1">Shoot tissue taken approximately 20 cm above the soil surface</tissue>
    </source>
</reference>
<organism evidence="1">
    <name type="scientific">Arundo donax</name>
    <name type="common">Giant reed</name>
    <name type="synonym">Donax arundinaceus</name>
    <dbReference type="NCBI Taxonomy" id="35708"/>
    <lineage>
        <taxon>Eukaryota</taxon>
        <taxon>Viridiplantae</taxon>
        <taxon>Streptophyta</taxon>
        <taxon>Embryophyta</taxon>
        <taxon>Tracheophyta</taxon>
        <taxon>Spermatophyta</taxon>
        <taxon>Magnoliopsida</taxon>
        <taxon>Liliopsida</taxon>
        <taxon>Poales</taxon>
        <taxon>Poaceae</taxon>
        <taxon>PACMAD clade</taxon>
        <taxon>Arundinoideae</taxon>
        <taxon>Arundineae</taxon>
        <taxon>Arundo</taxon>
    </lineage>
</organism>
<dbReference type="EMBL" id="GBRH01262676">
    <property type="protein sequence ID" value="JAD35219.1"/>
    <property type="molecule type" value="Transcribed_RNA"/>
</dbReference>
<dbReference type="AlphaFoldDB" id="A0A0A8Z734"/>
<proteinExistence type="predicted"/>
<protein>
    <submittedName>
        <fullName evidence="1">Uncharacterized protein</fullName>
    </submittedName>
</protein>